<dbReference type="AlphaFoldDB" id="A0A1X7K7F3"/>
<feature type="coiled-coil region" evidence="1">
    <location>
        <begin position="309"/>
        <end position="364"/>
    </location>
</feature>
<evidence type="ECO:0000256" key="1">
    <source>
        <dbReference type="SAM" id="Coils"/>
    </source>
</evidence>
<proteinExistence type="predicted"/>
<keyword evidence="1" id="KW-0175">Coiled coil</keyword>
<evidence type="ECO:0000313" key="3">
    <source>
        <dbReference type="Proteomes" id="UP000193228"/>
    </source>
</evidence>
<organism evidence="2 3">
    <name type="scientific">Paraburkholderia susongensis</name>
    <dbReference type="NCBI Taxonomy" id="1515439"/>
    <lineage>
        <taxon>Bacteria</taxon>
        <taxon>Pseudomonadati</taxon>
        <taxon>Pseudomonadota</taxon>
        <taxon>Betaproteobacteria</taxon>
        <taxon>Burkholderiales</taxon>
        <taxon>Burkholderiaceae</taxon>
        <taxon>Paraburkholderia</taxon>
    </lineage>
</organism>
<dbReference type="EMBL" id="FXAT01000003">
    <property type="protein sequence ID" value="SMG36834.1"/>
    <property type="molecule type" value="Genomic_DNA"/>
</dbReference>
<evidence type="ECO:0000313" key="2">
    <source>
        <dbReference type="EMBL" id="SMG36834.1"/>
    </source>
</evidence>
<accession>A0A1X7K7F3</accession>
<dbReference type="Proteomes" id="UP000193228">
    <property type="component" value="Unassembled WGS sequence"/>
</dbReference>
<protein>
    <submittedName>
        <fullName evidence="2">Uncharacterized protein</fullName>
    </submittedName>
</protein>
<dbReference type="RefSeq" id="WP_085482860.1">
    <property type="nucleotide sequence ID" value="NZ_FXAT01000003.1"/>
</dbReference>
<sequence length="566" mass="65424">MSALIFRTLYVQSTTQKLAGRFGFEAGLNLITGADNSIGKSTLARLPLWALGCDMAFDTDWKNFDVRALLKFELDGREHYVTRHRDEWRIRADDGLWTSYEVGSDEFEKKFASLVGFGAKLPRRKEPWIHEVPSPEHYFVAFYVDQMRGWVEPLNSFEIYKYENWKGTVLSFHVGYRSAEYFNLDAEIAKGKQAVLDDADLIDRYTKAVDVLDLFAPEEELPTTDVELDSAIADIQGTMVAVKRREQRALAVLRAKQEELEITKVQIGIAKAAVEALEKDYDYANDQLESDVLICPLCATRHDNTLLERASLLQDRADAEHQVQKLTERQSKIEAVVNTTLRRLDTVREDLSKLNRRFKRLDRDVTLKSILESMGTDSVRRRATSETNEARKRQRDYNKRLYTQRQELAELVDEDRDETINRYFRSELRELCRVLRIKPGFDIETATPLDFRKLVAVGGGADSTRMRLVYYLALHRVIQHYKTEVLAPLVLDTPNQQDQGVLNYSGVAAELKRRATDQTQFIICATRHQAMSQLEQDSHVIELDEAQLLSKEAFDRYEHRFNDWFA</sequence>
<gene>
    <name evidence="2" type="ORF">SAMN06265784_103425</name>
</gene>
<name>A0A1X7K7F3_9BURK</name>
<keyword evidence="3" id="KW-1185">Reference proteome</keyword>
<dbReference type="OrthoDB" id="8107482at2"/>
<dbReference type="STRING" id="1515439.SAMN06265784_103425"/>
<reference evidence="3" key="1">
    <citation type="submission" date="2017-04" db="EMBL/GenBank/DDBJ databases">
        <authorList>
            <person name="Varghese N."/>
            <person name="Submissions S."/>
        </authorList>
    </citation>
    <scope>NUCLEOTIDE SEQUENCE [LARGE SCALE GENOMIC DNA]</scope>
    <source>
        <strain evidence="3">LMG 29540</strain>
    </source>
</reference>